<feature type="domain" description="VOC" evidence="2">
    <location>
        <begin position="5"/>
        <end position="119"/>
    </location>
</feature>
<dbReference type="EMBL" id="CP098611">
    <property type="protein sequence ID" value="USR93024.1"/>
    <property type="molecule type" value="Genomic_DNA"/>
</dbReference>
<dbReference type="InterPro" id="IPR037523">
    <property type="entry name" value="VOC_core"/>
</dbReference>
<dbReference type="PROSITE" id="PS51819">
    <property type="entry name" value="VOC"/>
    <property type="match status" value="1"/>
</dbReference>
<dbReference type="RefSeq" id="WP_252665198.1">
    <property type="nucleotide sequence ID" value="NZ_CP098611.1"/>
</dbReference>
<dbReference type="InterPro" id="IPR004360">
    <property type="entry name" value="Glyas_Fos-R_dOase_dom"/>
</dbReference>
<reference evidence="3" key="1">
    <citation type="submission" date="2022-06" db="EMBL/GenBank/DDBJ databases">
        <title>Genome sequence of Phormidium yuhuli AB48 isolated from an industrial photobioreactor environment.</title>
        <authorList>
            <person name="Qiu Y."/>
            <person name="Noonan A.J.C."/>
            <person name="Dofher K."/>
            <person name="Koch M."/>
            <person name="Kieft B."/>
            <person name="Lin X."/>
            <person name="Ziels R.M."/>
            <person name="Hallam S.J."/>
        </authorList>
    </citation>
    <scope>NUCLEOTIDE SEQUENCE</scope>
    <source>
        <strain evidence="3">AB48</strain>
    </source>
</reference>
<dbReference type="PANTHER" id="PTHR21366:SF22">
    <property type="entry name" value="VOC DOMAIN-CONTAINING PROTEIN"/>
    <property type="match status" value="1"/>
</dbReference>
<dbReference type="InterPro" id="IPR018146">
    <property type="entry name" value="Glyoxalase_1_CS"/>
</dbReference>
<keyword evidence="4" id="KW-1185">Reference proteome</keyword>
<gene>
    <name evidence="3" type="ORF">NEA10_10015</name>
</gene>
<dbReference type="Proteomes" id="UP001056708">
    <property type="component" value="Chromosome"/>
</dbReference>
<protein>
    <submittedName>
        <fullName evidence="3">VOC family protein</fullName>
    </submittedName>
</protein>
<dbReference type="SUPFAM" id="SSF54593">
    <property type="entry name" value="Glyoxalase/Bleomycin resistance protein/Dihydroxybiphenyl dioxygenase"/>
    <property type="match status" value="1"/>
</dbReference>
<accession>A0ABY5AXR1</accession>
<dbReference type="PANTHER" id="PTHR21366">
    <property type="entry name" value="GLYOXALASE FAMILY PROTEIN"/>
    <property type="match status" value="1"/>
</dbReference>
<dbReference type="PROSITE" id="PS00934">
    <property type="entry name" value="GLYOXALASE_I_1"/>
    <property type="match status" value="1"/>
</dbReference>
<keyword evidence="1" id="KW-0479">Metal-binding</keyword>
<sequence>MSITDYRHTAILVSDLDRAEWFYGEVLGLTQVERPFRFPGTWYQVGAMQLHLIVSESPSRELASEKWGRNPHVAFGIDDLDGMLNRLEAAGCPIQRSASGRPALFTQDPDGNIVELSAE</sequence>
<organism evidence="3 4">
    <name type="scientific">Phormidium yuhuli AB48</name>
    <dbReference type="NCBI Taxonomy" id="2940671"/>
    <lineage>
        <taxon>Bacteria</taxon>
        <taxon>Bacillati</taxon>
        <taxon>Cyanobacteriota</taxon>
        <taxon>Cyanophyceae</taxon>
        <taxon>Oscillatoriophycideae</taxon>
        <taxon>Oscillatoriales</taxon>
        <taxon>Oscillatoriaceae</taxon>
        <taxon>Phormidium</taxon>
        <taxon>Phormidium yuhuli</taxon>
    </lineage>
</organism>
<evidence type="ECO:0000259" key="2">
    <source>
        <dbReference type="PROSITE" id="PS51819"/>
    </source>
</evidence>
<proteinExistence type="predicted"/>
<dbReference type="Pfam" id="PF00903">
    <property type="entry name" value="Glyoxalase"/>
    <property type="match status" value="1"/>
</dbReference>
<evidence type="ECO:0000313" key="4">
    <source>
        <dbReference type="Proteomes" id="UP001056708"/>
    </source>
</evidence>
<evidence type="ECO:0000313" key="3">
    <source>
        <dbReference type="EMBL" id="USR93024.1"/>
    </source>
</evidence>
<dbReference type="InterPro" id="IPR029068">
    <property type="entry name" value="Glyas_Bleomycin-R_OHBP_Dase"/>
</dbReference>
<evidence type="ECO:0000256" key="1">
    <source>
        <dbReference type="ARBA" id="ARBA00022723"/>
    </source>
</evidence>
<name>A0ABY5AXR1_9CYAN</name>
<dbReference type="CDD" id="cd07245">
    <property type="entry name" value="VOC_like"/>
    <property type="match status" value="1"/>
</dbReference>
<dbReference type="InterPro" id="IPR050383">
    <property type="entry name" value="GlyoxalaseI/FosfomycinResist"/>
</dbReference>
<dbReference type="Gene3D" id="3.10.180.10">
    <property type="entry name" value="2,3-Dihydroxybiphenyl 1,2-Dioxygenase, domain 1"/>
    <property type="match status" value="1"/>
</dbReference>